<evidence type="ECO:0000256" key="5">
    <source>
        <dbReference type="SAM" id="MobiDB-lite"/>
    </source>
</evidence>
<feature type="region of interest" description="Disordered" evidence="5">
    <location>
        <begin position="1"/>
        <end position="75"/>
    </location>
</feature>
<keyword evidence="3 6" id="KW-1133">Transmembrane helix</keyword>
<dbReference type="Proteomes" id="UP000780801">
    <property type="component" value="Unassembled WGS sequence"/>
</dbReference>
<proteinExistence type="predicted"/>
<feature type="transmembrane region" description="Helical" evidence="6">
    <location>
        <begin position="138"/>
        <end position="160"/>
    </location>
</feature>
<evidence type="ECO:0000256" key="1">
    <source>
        <dbReference type="ARBA" id="ARBA00004141"/>
    </source>
</evidence>
<feature type="compositionally biased region" description="Polar residues" evidence="5">
    <location>
        <begin position="1"/>
        <end position="18"/>
    </location>
</feature>
<feature type="domain" description="Putative ER transporter 6TM N-terminal" evidence="7">
    <location>
        <begin position="183"/>
        <end position="351"/>
    </location>
</feature>
<dbReference type="GO" id="GO:0016020">
    <property type="term" value="C:membrane"/>
    <property type="evidence" value="ECO:0007669"/>
    <property type="project" value="UniProtKB-SubCell"/>
</dbReference>
<evidence type="ECO:0000259" key="7">
    <source>
        <dbReference type="Pfam" id="PF10337"/>
    </source>
</evidence>
<dbReference type="PRINTS" id="PR02047">
    <property type="entry name" value="BREFELDNASP4"/>
</dbReference>
<dbReference type="InterPro" id="IPR052430">
    <property type="entry name" value="IVT-Associated"/>
</dbReference>
<evidence type="ECO:0000256" key="2">
    <source>
        <dbReference type="ARBA" id="ARBA00022692"/>
    </source>
</evidence>
<keyword evidence="2 6" id="KW-0812">Transmembrane</keyword>
<evidence type="ECO:0000313" key="8">
    <source>
        <dbReference type="EMBL" id="KAF9577112.1"/>
    </source>
</evidence>
<feature type="transmembrane region" description="Helical" evidence="6">
    <location>
        <begin position="98"/>
        <end position="118"/>
    </location>
</feature>
<keyword evidence="9" id="KW-1185">Reference proteome</keyword>
<gene>
    <name evidence="8" type="ORF">BGW38_007885</name>
</gene>
<keyword evidence="4 6" id="KW-0472">Membrane</keyword>
<dbReference type="AlphaFoldDB" id="A0A9P6FKX7"/>
<dbReference type="EMBL" id="JAABOA010005286">
    <property type="protein sequence ID" value="KAF9577112.1"/>
    <property type="molecule type" value="Genomic_DNA"/>
</dbReference>
<dbReference type="Pfam" id="PF10337">
    <property type="entry name" value="ArAE_2_N"/>
    <property type="match status" value="2"/>
</dbReference>
<evidence type="ECO:0000256" key="6">
    <source>
        <dbReference type="SAM" id="Phobius"/>
    </source>
</evidence>
<feature type="domain" description="Putative ER transporter 6TM N-terminal" evidence="7">
    <location>
        <begin position="83"/>
        <end position="162"/>
    </location>
</feature>
<comment type="subcellular location">
    <subcellularLocation>
        <location evidence="1">Membrane</location>
        <topology evidence="1">Multi-pass membrane protein</topology>
    </subcellularLocation>
</comment>
<sequence>MATSHGATHGSPPTQSQRHGFFDMSIFDPNSDRIKSARSSIDHDGLSHRRTASRAPSIESINSTNSVPFAPPPPPPPSAWKRFTSHFSKRVIKRHIKFLVAFYLAALLTLIPSVAQQLGPSPYLANIAVIFMHPSRTVGSMLEIAVFCAVGGILGAIWVLPCQAIIASYNRSHPPAGDNAAWAIDAAWFFVGMWLITIAKTRYAKLNGSFVIYSILGIFSLTKNHLEVEFRLSDFGHLLGPLMLGIAICVFVCIVFWPETASEGLGRALNESLDTSRALLNLSTRFFLLNHKTIALPKSALEKAQAEVRTAQKKLYSAYREARYEVTYSVTNPADYKEVRVILSALMRHLASM</sequence>
<protein>
    <recommendedName>
        <fullName evidence="7">Putative ER transporter 6TM N-terminal domain-containing protein</fullName>
    </recommendedName>
</protein>
<dbReference type="InterPro" id="IPR018823">
    <property type="entry name" value="ArAE_2_N"/>
</dbReference>
<accession>A0A9P6FKX7</accession>
<comment type="caution">
    <text evidence="8">The sequence shown here is derived from an EMBL/GenBank/DDBJ whole genome shotgun (WGS) entry which is preliminary data.</text>
</comment>
<evidence type="ECO:0000313" key="9">
    <source>
        <dbReference type="Proteomes" id="UP000780801"/>
    </source>
</evidence>
<dbReference type="PANTHER" id="PTHR47804:SF3">
    <property type="entry name" value="PROTEIN BRE4"/>
    <property type="match status" value="1"/>
</dbReference>
<feature type="non-terminal residue" evidence="8">
    <location>
        <position position="1"/>
    </location>
</feature>
<dbReference type="OrthoDB" id="1924968at2759"/>
<name>A0A9P6FKX7_9FUNG</name>
<feature type="transmembrane region" description="Helical" evidence="6">
    <location>
        <begin position="238"/>
        <end position="257"/>
    </location>
</feature>
<dbReference type="PANTHER" id="PTHR47804">
    <property type="entry name" value="60S RIBOSOMAL PROTEIN L19"/>
    <property type="match status" value="1"/>
</dbReference>
<evidence type="ECO:0000256" key="3">
    <source>
        <dbReference type="ARBA" id="ARBA00022989"/>
    </source>
</evidence>
<organism evidence="8 9">
    <name type="scientific">Lunasporangiospora selenospora</name>
    <dbReference type="NCBI Taxonomy" id="979761"/>
    <lineage>
        <taxon>Eukaryota</taxon>
        <taxon>Fungi</taxon>
        <taxon>Fungi incertae sedis</taxon>
        <taxon>Mucoromycota</taxon>
        <taxon>Mortierellomycotina</taxon>
        <taxon>Mortierellomycetes</taxon>
        <taxon>Mortierellales</taxon>
        <taxon>Mortierellaceae</taxon>
        <taxon>Lunasporangiospora</taxon>
    </lineage>
</organism>
<dbReference type="InterPro" id="IPR023244">
    <property type="entry name" value="Brefeldin_A-sensitivity_4"/>
</dbReference>
<feature type="compositionally biased region" description="Basic and acidic residues" evidence="5">
    <location>
        <begin position="30"/>
        <end position="47"/>
    </location>
</feature>
<reference evidence="8" key="1">
    <citation type="journal article" date="2020" name="Fungal Divers.">
        <title>Resolving the Mortierellaceae phylogeny through synthesis of multi-gene phylogenetics and phylogenomics.</title>
        <authorList>
            <person name="Vandepol N."/>
            <person name="Liber J."/>
            <person name="Desiro A."/>
            <person name="Na H."/>
            <person name="Kennedy M."/>
            <person name="Barry K."/>
            <person name="Grigoriev I.V."/>
            <person name="Miller A.N."/>
            <person name="O'Donnell K."/>
            <person name="Stajich J.E."/>
            <person name="Bonito G."/>
        </authorList>
    </citation>
    <scope>NUCLEOTIDE SEQUENCE</scope>
    <source>
        <strain evidence="8">KOD1015</strain>
    </source>
</reference>
<evidence type="ECO:0000256" key="4">
    <source>
        <dbReference type="ARBA" id="ARBA00023136"/>
    </source>
</evidence>